<evidence type="ECO:0000313" key="6">
    <source>
        <dbReference type="EMBL" id="NDV38803.1"/>
    </source>
</evidence>
<sequence length="148" mass="16683">MRVIIQRVLRGSVSVGGKQISSINRGLVVLVGIKAGDTEKDAQWICNKLLKARLWPKDNKEWNISLQDQKYEILLVSQFTLYAVFKGLKPDFHNAMPPNEAKLFYNNFVDLVKKNYEPSLVKDGEFGAMMEVEIINDGPVSLTLDSPS</sequence>
<dbReference type="Gene3D" id="3.50.80.10">
    <property type="entry name" value="D-tyrosyl-tRNA(Tyr) deacylase"/>
    <property type="match status" value="1"/>
</dbReference>
<keyword evidence="5" id="KW-0694">RNA-binding</keyword>
<evidence type="ECO:0000256" key="3">
    <source>
        <dbReference type="ARBA" id="ARBA00047676"/>
    </source>
</evidence>
<keyword evidence="5" id="KW-0963">Cytoplasm</keyword>
<comment type="subcellular location">
    <subcellularLocation>
        <location evidence="5">Cytoplasm</location>
    </subcellularLocation>
</comment>
<comment type="catalytic activity">
    <reaction evidence="4">
        <text>a D-aminoacyl-tRNA + H2O = a tRNA + a D-alpha-amino acid + H(+)</text>
        <dbReference type="Rhea" id="RHEA:13953"/>
        <dbReference type="Rhea" id="RHEA-COMP:10123"/>
        <dbReference type="Rhea" id="RHEA-COMP:10124"/>
        <dbReference type="ChEBI" id="CHEBI:15377"/>
        <dbReference type="ChEBI" id="CHEBI:15378"/>
        <dbReference type="ChEBI" id="CHEBI:59871"/>
        <dbReference type="ChEBI" id="CHEBI:78442"/>
        <dbReference type="ChEBI" id="CHEBI:79333"/>
        <dbReference type="EC" id="3.1.1.96"/>
    </reaction>
</comment>
<evidence type="ECO:0000256" key="2">
    <source>
        <dbReference type="ARBA" id="ARBA00013056"/>
    </source>
</evidence>
<dbReference type="GO" id="GO:0000049">
    <property type="term" value="F:tRNA binding"/>
    <property type="evidence" value="ECO:0007669"/>
    <property type="project" value="UniProtKB-KW"/>
</dbReference>
<organism evidence="6">
    <name type="scientific">Arcella intermedia</name>
    <dbReference type="NCBI Taxonomy" id="1963864"/>
    <lineage>
        <taxon>Eukaryota</taxon>
        <taxon>Amoebozoa</taxon>
        <taxon>Tubulinea</taxon>
        <taxon>Elardia</taxon>
        <taxon>Arcellinida</taxon>
        <taxon>Sphaerothecina</taxon>
        <taxon>Arcellidae</taxon>
        <taxon>Arcella</taxon>
    </lineage>
</organism>
<dbReference type="Pfam" id="PF02580">
    <property type="entry name" value="Tyr_Deacylase"/>
    <property type="match status" value="1"/>
</dbReference>
<reference evidence="6" key="1">
    <citation type="journal article" date="2020" name="J. Eukaryot. Microbiol.">
        <title>De novo Sequencing, Assembly and Annotation of the Transcriptome for the Free-Living Testate Amoeba Arcella intermedia.</title>
        <authorList>
            <person name="Ribeiro G.M."/>
            <person name="Porfirio-Sousa A.L."/>
            <person name="Maurer-Alcala X.X."/>
            <person name="Katz L.A."/>
            <person name="Lahr D.J.G."/>
        </authorList>
    </citation>
    <scope>NUCLEOTIDE SEQUENCE</scope>
</reference>
<dbReference type="InterPro" id="IPR003732">
    <property type="entry name" value="Daa-tRNA_deacyls_DTD"/>
</dbReference>
<evidence type="ECO:0000256" key="4">
    <source>
        <dbReference type="ARBA" id="ARBA00048018"/>
    </source>
</evidence>
<dbReference type="AlphaFoldDB" id="A0A6B2LP59"/>
<dbReference type="EMBL" id="GIBP01009834">
    <property type="protein sequence ID" value="NDV38803.1"/>
    <property type="molecule type" value="Transcribed_RNA"/>
</dbReference>
<dbReference type="SUPFAM" id="SSF69500">
    <property type="entry name" value="DTD-like"/>
    <property type="match status" value="1"/>
</dbReference>
<keyword evidence="5" id="KW-0378">Hydrolase</keyword>
<dbReference type="PANTHER" id="PTHR10472">
    <property type="entry name" value="D-TYROSYL-TRNA TYR DEACYLASE"/>
    <property type="match status" value="1"/>
</dbReference>
<name>A0A6B2LP59_9EUKA</name>
<comment type="similarity">
    <text evidence="1 5">Belongs to the DTD family.</text>
</comment>
<dbReference type="EC" id="3.1.1.96" evidence="2 5"/>
<comment type="catalytic activity">
    <reaction evidence="3">
        <text>glycyl-tRNA(Ala) + H2O = tRNA(Ala) + glycine + H(+)</text>
        <dbReference type="Rhea" id="RHEA:53744"/>
        <dbReference type="Rhea" id="RHEA-COMP:9657"/>
        <dbReference type="Rhea" id="RHEA-COMP:13640"/>
        <dbReference type="ChEBI" id="CHEBI:15377"/>
        <dbReference type="ChEBI" id="CHEBI:15378"/>
        <dbReference type="ChEBI" id="CHEBI:57305"/>
        <dbReference type="ChEBI" id="CHEBI:78442"/>
        <dbReference type="ChEBI" id="CHEBI:78522"/>
        <dbReference type="EC" id="3.1.1.96"/>
    </reaction>
</comment>
<dbReference type="GO" id="GO:0005737">
    <property type="term" value="C:cytoplasm"/>
    <property type="evidence" value="ECO:0007669"/>
    <property type="project" value="UniProtKB-SubCell"/>
</dbReference>
<evidence type="ECO:0000256" key="1">
    <source>
        <dbReference type="ARBA" id="ARBA00009673"/>
    </source>
</evidence>
<dbReference type="GO" id="GO:0051500">
    <property type="term" value="F:D-tyrosyl-tRNA(Tyr) deacylase activity"/>
    <property type="evidence" value="ECO:0007669"/>
    <property type="project" value="TreeGrafter"/>
</dbReference>
<dbReference type="PANTHER" id="PTHR10472:SF5">
    <property type="entry name" value="D-AMINOACYL-TRNA DEACYLASE 1"/>
    <property type="match status" value="1"/>
</dbReference>
<keyword evidence="5" id="KW-0820">tRNA-binding</keyword>
<dbReference type="NCBIfam" id="TIGR00256">
    <property type="entry name" value="D-aminoacyl-tRNA deacylase"/>
    <property type="match status" value="1"/>
</dbReference>
<dbReference type="InterPro" id="IPR023509">
    <property type="entry name" value="DTD-like_sf"/>
</dbReference>
<dbReference type="FunFam" id="3.50.80.10:FF:000001">
    <property type="entry name" value="D-aminoacyl-tRNA deacylase"/>
    <property type="match status" value="1"/>
</dbReference>
<accession>A0A6B2LP59</accession>
<evidence type="ECO:0000256" key="5">
    <source>
        <dbReference type="RuleBase" id="RU003470"/>
    </source>
</evidence>
<proteinExistence type="inferred from homology"/>
<protein>
    <recommendedName>
        <fullName evidence="2 5">D-aminoacyl-tRNA deacylase</fullName>
        <ecNumber evidence="2 5">3.1.1.96</ecNumber>
    </recommendedName>
</protein>